<accession>A0ABZ2BDY4</accession>
<dbReference type="RefSeq" id="WP_331374704.1">
    <property type="nucleotide sequence ID" value="NZ_CP133148.1"/>
</dbReference>
<reference evidence="3" key="1">
    <citation type="submission" date="2023-08" db="EMBL/GenBank/DDBJ databases">
        <title>Complete genome sequence of Sinorhizobium chiapanecum ITTG S70 isolated from Acaciella angustissima nodules in Chiapas-Mexico.</title>
        <authorList>
            <person name="Rincon-Rosales R."/>
            <person name="Rogel M.A."/>
            <person name="Rincon-Medina C.I."/>
            <person name="Guerrero G."/>
            <person name="Manzano-Gomez L.A."/>
            <person name="Lopez-Lopez A."/>
            <person name="Rincon Molina F.A."/>
            <person name="Martinez-Romero E."/>
        </authorList>
    </citation>
    <scope>NUCLEOTIDE SEQUENCE</scope>
    <source>
        <strain evidence="3">ITTG S70</strain>
    </source>
</reference>
<keyword evidence="4" id="KW-1185">Reference proteome</keyword>
<evidence type="ECO:0000256" key="1">
    <source>
        <dbReference type="SAM" id="MobiDB-lite"/>
    </source>
</evidence>
<feature type="region of interest" description="Disordered" evidence="1">
    <location>
        <begin position="178"/>
        <end position="197"/>
    </location>
</feature>
<evidence type="ECO:0000313" key="3">
    <source>
        <dbReference type="EMBL" id="WVT05628.1"/>
    </source>
</evidence>
<feature type="chain" id="PRO_5046331551" evidence="2">
    <location>
        <begin position="24"/>
        <end position="197"/>
    </location>
</feature>
<protein>
    <submittedName>
        <fullName evidence="3">Uncharacterized protein</fullName>
    </submittedName>
</protein>
<feature type="signal peptide" evidence="2">
    <location>
        <begin position="1"/>
        <end position="23"/>
    </location>
</feature>
<organism evidence="3 4">
    <name type="scientific">Sinorhizobium chiapasense</name>
    <dbReference type="NCBI Taxonomy" id="501572"/>
    <lineage>
        <taxon>Bacteria</taxon>
        <taxon>Pseudomonadati</taxon>
        <taxon>Pseudomonadota</taxon>
        <taxon>Alphaproteobacteria</taxon>
        <taxon>Hyphomicrobiales</taxon>
        <taxon>Rhizobiaceae</taxon>
        <taxon>Sinorhizobium/Ensifer group</taxon>
        <taxon>Sinorhizobium</taxon>
    </lineage>
</organism>
<evidence type="ECO:0000256" key="2">
    <source>
        <dbReference type="SAM" id="SignalP"/>
    </source>
</evidence>
<dbReference type="Proteomes" id="UP001432360">
    <property type="component" value="Chromosome"/>
</dbReference>
<sequence>MFRYVAFVLAAGVATGFSTPAFADAGKVFDTLLSCRPDFFSVLKAEAPALGRVKLETFADPGNRQDDPDAKNVYAQIATFEKPVKAGDLSIVRYFQSATVQGGQPIGYSWALQIAEQPEVIIRLLESRFDAKFARPWMFEGWSVDVSQTPDAGPLSPKLTIAPYDDPDRQATLTCDVDPDATADMQPPDIRDLFGAP</sequence>
<keyword evidence="2" id="KW-0732">Signal</keyword>
<proteinExistence type="predicted"/>
<name>A0ABZ2BDY4_9HYPH</name>
<gene>
    <name evidence="3" type="ORF">RB548_09640</name>
</gene>
<evidence type="ECO:0000313" key="4">
    <source>
        <dbReference type="Proteomes" id="UP001432360"/>
    </source>
</evidence>
<dbReference type="EMBL" id="CP133148">
    <property type="protein sequence ID" value="WVT05628.1"/>
    <property type="molecule type" value="Genomic_DNA"/>
</dbReference>